<feature type="compositionally biased region" description="Basic and acidic residues" evidence="2">
    <location>
        <begin position="71"/>
        <end position="94"/>
    </location>
</feature>
<keyword evidence="3" id="KW-1133">Transmembrane helix</keyword>
<gene>
    <name evidence="4" type="ORF">QX249_24555</name>
</gene>
<evidence type="ECO:0000256" key="1">
    <source>
        <dbReference type="SAM" id="Coils"/>
    </source>
</evidence>
<feature type="region of interest" description="Disordered" evidence="2">
    <location>
        <begin position="1"/>
        <end position="113"/>
    </location>
</feature>
<dbReference type="EMBL" id="JAUHGG010000012">
    <property type="protein sequence ID" value="MDS1823816.1"/>
    <property type="molecule type" value="Genomic_DNA"/>
</dbReference>
<evidence type="ECO:0000256" key="2">
    <source>
        <dbReference type="SAM" id="MobiDB-lite"/>
    </source>
</evidence>
<dbReference type="AlphaFoldDB" id="A0AAW8Q6C6"/>
<feature type="compositionally biased region" description="Polar residues" evidence="2">
    <location>
        <begin position="8"/>
        <end position="23"/>
    </location>
</feature>
<evidence type="ECO:0000256" key="3">
    <source>
        <dbReference type="SAM" id="Phobius"/>
    </source>
</evidence>
<feature type="transmembrane region" description="Helical" evidence="3">
    <location>
        <begin position="120"/>
        <end position="142"/>
    </location>
</feature>
<comment type="caution">
    <text evidence="4">The sequence shown here is derived from an EMBL/GenBank/DDBJ whole genome shotgun (WGS) entry which is preliminary data.</text>
</comment>
<feature type="compositionally biased region" description="Basic and acidic residues" evidence="2">
    <location>
        <begin position="103"/>
        <end position="113"/>
    </location>
</feature>
<sequence length="362" mass="40385">MSDKSNKKLNVQVTFATQPSKESNVLDEVSELLSSIDVPETEGDGASNYQIPENVVKDDEVPKDGGNTPQKPEKNSSKNQNEKKVEEVSKDKNIDAPNSELTPKPKKEIEATREPSRLPIALSVMAVCWSIGLGGAALYFAMNGQDHGQNAQLRQQVSDVYAQYNDVQQQLSDAKVKINEVLIRNGELTSLLAEATLEAQEKEQNFVSKDALTELKERVDSLDVIEDGFSAVLDRVSELEVQTDNRITEFFQLAEAQIKLGLSNQSKSTNKWVIEQLDKRGDLMIKQIGHVVAEVKIDSERQQREIIVLKTKLEQLKELSFAVKEVRSEVNELKKDVDAESLKAMSYKVESLLKKVETLSGI</sequence>
<evidence type="ECO:0000313" key="5">
    <source>
        <dbReference type="Proteomes" id="UP001253193"/>
    </source>
</evidence>
<protein>
    <submittedName>
        <fullName evidence="4">Uncharacterized protein</fullName>
    </submittedName>
</protein>
<reference evidence="4" key="1">
    <citation type="submission" date="2023-06" db="EMBL/GenBank/DDBJ databases">
        <title>Genomic Diversity of Vibrio spp. and Metagenomic Analysis of Pathogens in Florida Gulf Coastal Waters Following Hurricane Ian.</title>
        <authorList>
            <person name="Brumfield K.D."/>
        </authorList>
    </citation>
    <scope>NUCLEOTIDE SEQUENCE</scope>
    <source>
        <strain evidence="4">WBS2B-138</strain>
    </source>
</reference>
<organism evidence="4 5">
    <name type="scientific">Vibrio parahaemolyticus</name>
    <dbReference type="NCBI Taxonomy" id="670"/>
    <lineage>
        <taxon>Bacteria</taxon>
        <taxon>Pseudomonadati</taxon>
        <taxon>Pseudomonadota</taxon>
        <taxon>Gammaproteobacteria</taxon>
        <taxon>Vibrionales</taxon>
        <taxon>Vibrionaceae</taxon>
        <taxon>Vibrio</taxon>
    </lineage>
</organism>
<keyword evidence="3" id="KW-0812">Transmembrane</keyword>
<keyword evidence="3" id="KW-0472">Membrane</keyword>
<feature type="coiled-coil region" evidence="1">
    <location>
        <begin position="150"/>
        <end position="205"/>
    </location>
</feature>
<dbReference type="Proteomes" id="UP001253193">
    <property type="component" value="Unassembled WGS sequence"/>
</dbReference>
<feature type="coiled-coil region" evidence="1">
    <location>
        <begin position="299"/>
        <end position="343"/>
    </location>
</feature>
<keyword evidence="1" id="KW-0175">Coiled coil</keyword>
<name>A0AAW8Q6C6_VIBPH</name>
<dbReference type="RefSeq" id="WP_311020877.1">
    <property type="nucleotide sequence ID" value="NZ_JAUHGG010000012.1"/>
</dbReference>
<accession>A0AAW8Q6C6</accession>
<proteinExistence type="predicted"/>
<evidence type="ECO:0000313" key="4">
    <source>
        <dbReference type="EMBL" id="MDS1823816.1"/>
    </source>
</evidence>